<sequence>MSIKSKENSMEIQCDSCGRKPEFYFGEWQAAWSRAKADGWRASKDNTGAWCHECPDCFEGTT</sequence>
<comment type="caution">
    <text evidence="1">The sequence shown here is derived from an EMBL/GenBank/DDBJ whole genome shotgun (WGS) entry which is preliminary data.</text>
</comment>
<dbReference type="EMBL" id="LAZR01029210">
    <property type="protein sequence ID" value="KKL60274.1"/>
    <property type="molecule type" value="Genomic_DNA"/>
</dbReference>
<proteinExistence type="predicted"/>
<dbReference type="AlphaFoldDB" id="A0A0F9DF83"/>
<accession>A0A0F9DF83</accession>
<organism evidence="1">
    <name type="scientific">marine sediment metagenome</name>
    <dbReference type="NCBI Taxonomy" id="412755"/>
    <lineage>
        <taxon>unclassified sequences</taxon>
        <taxon>metagenomes</taxon>
        <taxon>ecological metagenomes</taxon>
    </lineage>
</organism>
<gene>
    <name evidence="1" type="ORF">LCGC14_2206990</name>
</gene>
<reference evidence="1" key="1">
    <citation type="journal article" date="2015" name="Nature">
        <title>Complex archaea that bridge the gap between prokaryotes and eukaryotes.</title>
        <authorList>
            <person name="Spang A."/>
            <person name="Saw J.H."/>
            <person name="Jorgensen S.L."/>
            <person name="Zaremba-Niedzwiedzka K."/>
            <person name="Martijn J."/>
            <person name="Lind A.E."/>
            <person name="van Eijk R."/>
            <person name="Schleper C."/>
            <person name="Guy L."/>
            <person name="Ettema T.J."/>
        </authorList>
    </citation>
    <scope>NUCLEOTIDE SEQUENCE</scope>
</reference>
<protein>
    <submittedName>
        <fullName evidence="1">Uncharacterized protein</fullName>
    </submittedName>
</protein>
<evidence type="ECO:0000313" key="1">
    <source>
        <dbReference type="EMBL" id="KKL60274.1"/>
    </source>
</evidence>
<name>A0A0F9DF83_9ZZZZ</name>